<dbReference type="InterPro" id="IPR010419">
    <property type="entry name" value="CO_DH_gsu"/>
</dbReference>
<dbReference type="InterPro" id="IPR023393">
    <property type="entry name" value="START-like_dom_sf"/>
</dbReference>
<dbReference type="CDD" id="cd05018">
    <property type="entry name" value="CoxG"/>
    <property type="match status" value="1"/>
</dbReference>
<gene>
    <name evidence="1" type="ORF">CCR87_12940</name>
</gene>
<accession>A0A934TN22</accession>
<reference evidence="1" key="2">
    <citation type="journal article" date="2020" name="Microorganisms">
        <title>Osmotic Adaptation and Compatible Solute Biosynthesis of Phototrophic Bacteria as Revealed from Genome Analyses.</title>
        <authorList>
            <person name="Imhoff J.F."/>
            <person name="Rahn T."/>
            <person name="Kunzel S."/>
            <person name="Keller A."/>
            <person name="Neulinger S.C."/>
        </authorList>
    </citation>
    <scope>NUCLEOTIDE SEQUENCE</scope>
    <source>
        <strain evidence="1">LMG 28126</strain>
    </source>
</reference>
<evidence type="ECO:0000313" key="1">
    <source>
        <dbReference type="EMBL" id="MBK5928227.1"/>
    </source>
</evidence>
<dbReference type="Gene3D" id="3.30.530.20">
    <property type="match status" value="1"/>
</dbReference>
<protein>
    <submittedName>
        <fullName evidence="1">Carbon monoxide dehydrogenase</fullName>
    </submittedName>
</protein>
<keyword evidence="2" id="KW-1185">Reference proteome</keyword>
<dbReference type="PANTHER" id="PTHR38588:SF1">
    <property type="entry name" value="BLL0334 PROTEIN"/>
    <property type="match status" value="1"/>
</dbReference>
<dbReference type="PANTHER" id="PTHR38588">
    <property type="entry name" value="BLL0334 PROTEIN"/>
    <property type="match status" value="1"/>
</dbReference>
<organism evidence="1 2">
    <name type="scientific">Rhodobaculum claviforme</name>
    <dbReference type="NCBI Taxonomy" id="1549854"/>
    <lineage>
        <taxon>Bacteria</taxon>
        <taxon>Pseudomonadati</taxon>
        <taxon>Pseudomonadota</taxon>
        <taxon>Alphaproteobacteria</taxon>
        <taxon>Rhodobacterales</taxon>
        <taxon>Paracoccaceae</taxon>
        <taxon>Rhodobaculum</taxon>
    </lineage>
</organism>
<dbReference type="AlphaFoldDB" id="A0A934TN22"/>
<comment type="caution">
    <text evidence="1">The sequence shown here is derived from an EMBL/GenBank/DDBJ whole genome shotgun (WGS) entry which is preliminary data.</text>
</comment>
<proteinExistence type="predicted"/>
<evidence type="ECO:0000313" key="2">
    <source>
        <dbReference type="Proteomes" id="UP000706333"/>
    </source>
</evidence>
<dbReference type="Proteomes" id="UP000706333">
    <property type="component" value="Unassembled WGS sequence"/>
</dbReference>
<dbReference type="EMBL" id="NHSD01000296">
    <property type="protein sequence ID" value="MBK5928227.1"/>
    <property type="molecule type" value="Genomic_DNA"/>
</dbReference>
<dbReference type="RefSeq" id="WP_201157979.1">
    <property type="nucleotide sequence ID" value="NZ_NHSD01000296.1"/>
</dbReference>
<sequence length="151" mass="16064">MELIGSRTIAADRMTVWEHLNDADTLRESIPGCEELSGSAEEGFSATVKQKIGPVKATFKGTVTLSDVVVGESYRIAGEGSGGVAGFARGAARVRLEEVADGTELTYEVEAHVGGKIAQLGARLIHGVARKMADQFFDNFQTHVEKPEDAA</sequence>
<reference evidence="1" key="1">
    <citation type="submission" date="2017-05" db="EMBL/GenBank/DDBJ databases">
        <authorList>
            <person name="Imhoff J.F."/>
            <person name="Rahn T."/>
            <person name="Kuenzel S."/>
            <person name="Neulinger S.C."/>
        </authorList>
    </citation>
    <scope>NUCLEOTIDE SEQUENCE</scope>
    <source>
        <strain evidence="1">LMG 28126</strain>
    </source>
</reference>
<dbReference type="SUPFAM" id="SSF55961">
    <property type="entry name" value="Bet v1-like"/>
    <property type="match status" value="1"/>
</dbReference>
<name>A0A934TN22_9RHOB</name>
<dbReference type="Pfam" id="PF06240">
    <property type="entry name" value="COXG"/>
    <property type="match status" value="1"/>
</dbReference>